<evidence type="ECO:0000259" key="4">
    <source>
        <dbReference type="PROSITE" id="PS51755"/>
    </source>
</evidence>
<dbReference type="EMBL" id="BAAAQQ010000001">
    <property type="protein sequence ID" value="GAA2112939.1"/>
    <property type="molecule type" value="Genomic_DNA"/>
</dbReference>
<protein>
    <submittedName>
        <fullName evidence="5">BTAD domain-containing putative transcriptional regulator</fullName>
    </submittedName>
</protein>
<dbReference type="PANTHER" id="PTHR47691">
    <property type="entry name" value="REGULATOR-RELATED"/>
    <property type="match status" value="1"/>
</dbReference>
<dbReference type="SMART" id="SM00028">
    <property type="entry name" value="TPR"/>
    <property type="match status" value="3"/>
</dbReference>
<proteinExistence type="inferred from homology"/>
<evidence type="ECO:0000256" key="1">
    <source>
        <dbReference type="ARBA" id="ARBA00005820"/>
    </source>
</evidence>
<dbReference type="SUPFAM" id="SSF52540">
    <property type="entry name" value="P-loop containing nucleoside triphosphate hydrolases"/>
    <property type="match status" value="1"/>
</dbReference>
<dbReference type="SUPFAM" id="SSF48452">
    <property type="entry name" value="TPR-like"/>
    <property type="match status" value="2"/>
</dbReference>
<dbReference type="SMART" id="SM01043">
    <property type="entry name" value="BTAD"/>
    <property type="match status" value="1"/>
</dbReference>
<accession>A0ABN2XK84</accession>
<dbReference type="InterPro" id="IPR019734">
    <property type="entry name" value="TPR_rpt"/>
</dbReference>
<dbReference type="Gene3D" id="1.10.10.10">
    <property type="entry name" value="Winged helix-like DNA-binding domain superfamily/Winged helix DNA-binding domain"/>
    <property type="match status" value="1"/>
</dbReference>
<dbReference type="Pfam" id="PF00486">
    <property type="entry name" value="Trans_reg_C"/>
    <property type="match status" value="1"/>
</dbReference>
<organism evidence="5 6">
    <name type="scientific">Nocardioides bigeumensis</name>
    <dbReference type="NCBI Taxonomy" id="433657"/>
    <lineage>
        <taxon>Bacteria</taxon>
        <taxon>Bacillati</taxon>
        <taxon>Actinomycetota</taxon>
        <taxon>Actinomycetes</taxon>
        <taxon>Propionibacteriales</taxon>
        <taxon>Nocardioidaceae</taxon>
        <taxon>Nocardioides</taxon>
    </lineage>
</organism>
<evidence type="ECO:0000256" key="3">
    <source>
        <dbReference type="PROSITE-ProRule" id="PRU01091"/>
    </source>
</evidence>
<comment type="similarity">
    <text evidence="1">Belongs to the AfsR/DnrI/RedD regulatory family.</text>
</comment>
<dbReference type="InterPro" id="IPR016032">
    <property type="entry name" value="Sig_transdc_resp-reg_C-effctor"/>
</dbReference>
<evidence type="ECO:0000313" key="5">
    <source>
        <dbReference type="EMBL" id="GAA2112939.1"/>
    </source>
</evidence>
<keyword evidence="2 3" id="KW-0238">DNA-binding</keyword>
<dbReference type="Pfam" id="PF25872">
    <property type="entry name" value="HTH_77"/>
    <property type="match status" value="1"/>
</dbReference>
<reference evidence="5 6" key="1">
    <citation type="journal article" date="2019" name="Int. J. Syst. Evol. Microbiol.">
        <title>The Global Catalogue of Microorganisms (GCM) 10K type strain sequencing project: providing services to taxonomists for standard genome sequencing and annotation.</title>
        <authorList>
            <consortium name="The Broad Institute Genomics Platform"/>
            <consortium name="The Broad Institute Genome Sequencing Center for Infectious Disease"/>
            <person name="Wu L."/>
            <person name="Ma J."/>
        </authorList>
    </citation>
    <scope>NUCLEOTIDE SEQUENCE [LARGE SCALE GENOMIC DNA]</scope>
    <source>
        <strain evidence="5 6">JCM 16021</strain>
    </source>
</reference>
<dbReference type="InterPro" id="IPR036388">
    <property type="entry name" value="WH-like_DNA-bd_sf"/>
</dbReference>
<name>A0ABN2XK84_9ACTN</name>
<dbReference type="InterPro" id="IPR027417">
    <property type="entry name" value="P-loop_NTPase"/>
</dbReference>
<dbReference type="Gene3D" id="1.25.40.10">
    <property type="entry name" value="Tetratricopeptide repeat domain"/>
    <property type="match status" value="2"/>
</dbReference>
<evidence type="ECO:0000313" key="6">
    <source>
        <dbReference type="Proteomes" id="UP001500575"/>
    </source>
</evidence>
<dbReference type="InterPro" id="IPR058852">
    <property type="entry name" value="HTH_77"/>
</dbReference>
<dbReference type="PROSITE" id="PS51755">
    <property type="entry name" value="OMPR_PHOB"/>
    <property type="match status" value="1"/>
</dbReference>
<dbReference type="Proteomes" id="UP001500575">
    <property type="component" value="Unassembled WGS sequence"/>
</dbReference>
<dbReference type="SUPFAM" id="SSF46894">
    <property type="entry name" value="C-terminal effector domain of the bipartite response regulators"/>
    <property type="match status" value="1"/>
</dbReference>
<comment type="caution">
    <text evidence="5">The sequence shown here is derived from an EMBL/GenBank/DDBJ whole genome shotgun (WGS) entry which is preliminary data.</text>
</comment>
<dbReference type="InterPro" id="IPR001867">
    <property type="entry name" value="OmpR/PhoB-type_DNA-bd"/>
</dbReference>
<feature type="domain" description="OmpR/PhoB-type" evidence="4">
    <location>
        <begin position="13"/>
        <end position="114"/>
    </location>
</feature>
<dbReference type="Pfam" id="PF03704">
    <property type="entry name" value="BTAD"/>
    <property type="match status" value="1"/>
</dbReference>
<dbReference type="SMART" id="SM00862">
    <property type="entry name" value="Trans_reg_C"/>
    <property type="match status" value="1"/>
</dbReference>
<dbReference type="CDD" id="cd15831">
    <property type="entry name" value="BTAD"/>
    <property type="match status" value="1"/>
</dbReference>
<sequence>MNARAGIGLSVGRDRLRMSTVTASTDSFQVLGPVGAASFGRAVELGGRRQRCLLSLLLVEPGRTVSSDRLIDELWQGDAPPSAEGTLRVYVSRLRATLGDSSLAASPPGYVLDIEPEQVDAWRFERMYAEGRDALARGAAGMAADRLTAALALWRGPAFADVRDSGLLAREASRLDELRIAALEERIEADLLLGRHSALVGELERLVAEEPLRERLWRQLLTALHRSQRQADALAAYRRARQILADGLGVDPSEELQALERAVLRQDLDPVATPAQRNSIPAPVTSLLGREREVAEVAELLRTHRLVTLSGVGGAGKTRIALELGTRQAGSWTGGVWFVDLTANDDPRSPANAVCRALGVRERPDLSAMDTLVEHCRDAELLIVLDNCEHVLTACAQVVHAVLRSSPFVRVLATSRIPLGEPGEIDYAVEPLPTPTDDLSLDRISEFASVRIFLERGRAVRRDLASTATHMMSVARICRELDGLPLAIELAAARAKSLSVEDIADRIDDRFRLLRSRHQSASPRHQTLRATFDWSYELLEADERELLAGVSVFAGGFTLDSVSAVLCQGDVARADELVSRLVDVSLVVVTPGSGRVRYGLLQTVREYAAARLAASGRPDLVRRSHAEYFLDVAEHARTEGREGKAEALDLLDAERENLHSAMRWTLAAGSDLAVPLAAWLWRYWLVRGHRRQGLEWLEQALSLPTAVPGPLRSMALAGAALFARLLGDDARAETFALEGVALGRAAGPPRALTVSLNVLTTLAARAGDFERAAGHCEESVAVARSAGDVRLEAVALFVLAEALLHDGRYADVRDVGSRALALARTSGDPEVISIVLARLGIAAALEHLPDEAAEHLTEALEHARALHFLETAGWCCEGLALVAAERRDFVRAARLLGAGESLRREGGSTIQPAEAAVRQVTLGTLRPALPADLLQLALEAGRALTPDAASAEALAGDHVL</sequence>
<dbReference type="InterPro" id="IPR011990">
    <property type="entry name" value="TPR-like_helical_dom_sf"/>
</dbReference>
<keyword evidence="6" id="KW-1185">Reference proteome</keyword>
<dbReference type="PANTHER" id="PTHR47691:SF3">
    <property type="entry name" value="HTH-TYPE TRANSCRIPTIONAL REGULATOR RV0890C-RELATED"/>
    <property type="match status" value="1"/>
</dbReference>
<feature type="DNA-binding region" description="OmpR/PhoB-type" evidence="3">
    <location>
        <begin position="13"/>
        <end position="114"/>
    </location>
</feature>
<evidence type="ECO:0000256" key="2">
    <source>
        <dbReference type="ARBA" id="ARBA00023125"/>
    </source>
</evidence>
<gene>
    <name evidence="5" type="ORF">GCM10009843_00130</name>
</gene>
<dbReference type="InterPro" id="IPR005158">
    <property type="entry name" value="BTAD"/>
</dbReference>